<dbReference type="AlphaFoldDB" id="A0A7H1C2V0"/>
<evidence type="ECO:0000259" key="1">
    <source>
        <dbReference type="Pfam" id="PF08346"/>
    </source>
</evidence>
<feature type="domain" description="AntA/AntB antirepressor" evidence="1">
    <location>
        <begin position="21"/>
        <end position="98"/>
    </location>
</feature>
<dbReference type="Proteomes" id="UP000576260">
    <property type="component" value="Chromosome"/>
</dbReference>
<protein>
    <submittedName>
        <fullName evidence="2">AntA/AntB antirepressor family protein</fullName>
    </submittedName>
</protein>
<reference evidence="2 3" key="1">
    <citation type="submission" date="2020-09" db="EMBL/GenBank/DDBJ databases">
        <title>Mannheimia bovis sp.nov., isolated from a cow.</title>
        <authorList>
            <person name="Li F."/>
        </authorList>
    </citation>
    <scope>NUCLEOTIDE SEQUENCE [LARGE SCALE GENOMIC DNA]</scope>
    <source>
        <strain evidence="2 3">ZY190616</strain>
    </source>
</reference>
<dbReference type="InterPro" id="IPR013557">
    <property type="entry name" value="AntA/B_antirep"/>
</dbReference>
<evidence type="ECO:0000313" key="2">
    <source>
        <dbReference type="EMBL" id="QNS15305.1"/>
    </source>
</evidence>
<dbReference type="KEGG" id="mbos:ICJ55_00680"/>
<keyword evidence="3" id="KW-1185">Reference proteome</keyword>
<gene>
    <name evidence="2" type="ORF">ICJ55_00680</name>
</gene>
<accession>A0A7H1C2V0</accession>
<organism evidence="2 3">
    <name type="scientific">Mannheimia bovis</name>
    <dbReference type="NCBI Taxonomy" id="2770636"/>
    <lineage>
        <taxon>Bacteria</taxon>
        <taxon>Pseudomonadati</taxon>
        <taxon>Pseudomonadota</taxon>
        <taxon>Gammaproteobacteria</taxon>
        <taxon>Pasteurellales</taxon>
        <taxon>Pasteurellaceae</taxon>
        <taxon>Mannheimia</taxon>
    </lineage>
</organism>
<dbReference type="RefSeq" id="WP_188156893.1">
    <property type="nucleotide sequence ID" value="NZ_CP061280.1"/>
</dbReference>
<dbReference type="PANTHER" id="PTHR36180:SF1">
    <property type="entry name" value="ANTA_ANTB ANTIREPRESSOR DOMAIN-CONTAINING PROTEIN"/>
    <property type="match status" value="1"/>
</dbReference>
<proteinExistence type="predicted"/>
<dbReference type="Pfam" id="PF08346">
    <property type="entry name" value="AntA"/>
    <property type="match status" value="1"/>
</dbReference>
<dbReference type="EMBL" id="CP061280">
    <property type="protein sequence ID" value="QNS15305.1"/>
    <property type="molecule type" value="Genomic_DNA"/>
</dbReference>
<name>A0A7H1C2V0_9PAST</name>
<evidence type="ECO:0000313" key="3">
    <source>
        <dbReference type="Proteomes" id="UP000576260"/>
    </source>
</evidence>
<sequence length="239" mass="27294">MMNQSLNQILEIVANDHFQGVNARNLHQALKVGRDFSNWIKSRLHGANFIEEQDFIIVQNTTIGSPKLANQKGGNKKAVFDYFLSIDTAKHICLMERNEIGQAIRQHFINAEKALKQYAPKVHRNTLQATAKRLASIDHNHEMTEALQKHLIRQGKQPQAHHFINEQNLLNSLAIGGNFKAWKAEKGIKGKVRDYFNDEQLTLLTELEKTNAALLELDIDYSTRKKQLTALAHRLLQTN</sequence>
<dbReference type="PANTHER" id="PTHR36180">
    <property type="entry name" value="DNA-BINDING PROTEIN-RELATED-RELATED"/>
    <property type="match status" value="1"/>
</dbReference>